<keyword evidence="3" id="KW-1185">Reference proteome</keyword>
<dbReference type="Proteomes" id="UP000887013">
    <property type="component" value="Unassembled WGS sequence"/>
</dbReference>
<name>A0A8X6Q6C4_NEPPI</name>
<organism evidence="2 3">
    <name type="scientific">Nephila pilipes</name>
    <name type="common">Giant wood spider</name>
    <name type="synonym">Nephila maculata</name>
    <dbReference type="NCBI Taxonomy" id="299642"/>
    <lineage>
        <taxon>Eukaryota</taxon>
        <taxon>Metazoa</taxon>
        <taxon>Ecdysozoa</taxon>
        <taxon>Arthropoda</taxon>
        <taxon>Chelicerata</taxon>
        <taxon>Arachnida</taxon>
        <taxon>Araneae</taxon>
        <taxon>Araneomorphae</taxon>
        <taxon>Entelegynae</taxon>
        <taxon>Araneoidea</taxon>
        <taxon>Nephilidae</taxon>
        <taxon>Nephila</taxon>
    </lineage>
</organism>
<feature type="region of interest" description="Disordered" evidence="1">
    <location>
        <begin position="193"/>
        <end position="228"/>
    </location>
</feature>
<proteinExistence type="predicted"/>
<protein>
    <submittedName>
        <fullName evidence="2">Uncharacterized protein</fullName>
    </submittedName>
</protein>
<dbReference type="AlphaFoldDB" id="A0A8X6Q6C4"/>
<dbReference type="OrthoDB" id="10395043at2759"/>
<evidence type="ECO:0000313" key="2">
    <source>
        <dbReference type="EMBL" id="GFU08923.1"/>
    </source>
</evidence>
<accession>A0A8X6Q6C4</accession>
<dbReference type="EMBL" id="BMAW01124655">
    <property type="protein sequence ID" value="GFU08923.1"/>
    <property type="molecule type" value="Genomic_DNA"/>
</dbReference>
<sequence length="290" mass="34490">MLSRNIQIYYVISLRALIILLNIPRQLCFYPIHQPYYTPILRTIPRGYAKEVFLPPALTTPLYPYKTEVIVLGDSGKEHHHHHYHYHKYGPSYDNPTPYGHGYSHYNLLHKHNYGYNYNKIIGKKIRFHKNKLGRLNNIFMSNRHRPIANAWLRHHPNDYYYHHHERKLHDYEYNDELDHLATNQQIHKFKTKHGINESRQLRDPYSSSTSTHHSNEDDYEDNNSFLGQMDDKRINANTISSDRIYNTKFDDDLQGTTPQESELKALDIEQKFLANFNFVPLNGLKLSMQ</sequence>
<evidence type="ECO:0000256" key="1">
    <source>
        <dbReference type="SAM" id="MobiDB-lite"/>
    </source>
</evidence>
<comment type="caution">
    <text evidence="2">The sequence shown here is derived from an EMBL/GenBank/DDBJ whole genome shotgun (WGS) entry which is preliminary data.</text>
</comment>
<gene>
    <name evidence="2" type="ORF">NPIL_203391</name>
</gene>
<evidence type="ECO:0000313" key="3">
    <source>
        <dbReference type="Proteomes" id="UP000887013"/>
    </source>
</evidence>
<reference evidence="2" key="1">
    <citation type="submission" date="2020-08" db="EMBL/GenBank/DDBJ databases">
        <title>Multicomponent nature underlies the extraordinary mechanical properties of spider dragline silk.</title>
        <authorList>
            <person name="Kono N."/>
            <person name="Nakamura H."/>
            <person name="Mori M."/>
            <person name="Yoshida Y."/>
            <person name="Ohtoshi R."/>
            <person name="Malay A.D."/>
            <person name="Moran D.A.P."/>
            <person name="Tomita M."/>
            <person name="Numata K."/>
            <person name="Arakawa K."/>
        </authorList>
    </citation>
    <scope>NUCLEOTIDE SEQUENCE</scope>
</reference>